<keyword evidence="1" id="KW-0129">CBS domain</keyword>
<dbReference type="PANTHER" id="PTHR43080:SF2">
    <property type="entry name" value="CBS DOMAIN-CONTAINING PROTEIN"/>
    <property type="match status" value="1"/>
</dbReference>
<dbReference type="SMART" id="SM00116">
    <property type="entry name" value="CBS"/>
    <property type="match status" value="2"/>
</dbReference>
<dbReference type="InterPro" id="IPR046342">
    <property type="entry name" value="CBS_dom_sf"/>
</dbReference>
<dbReference type="SUPFAM" id="SSF54631">
    <property type="entry name" value="CBS-domain pair"/>
    <property type="match status" value="1"/>
</dbReference>
<dbReference type="Pfam" id="PF00571">
    <property type="entry name" value="CBS"/>
    <property type="match status" value="2"/>
</dbReference>
<feature type="domain" description="CBS" evidence="2">
    <location>
        <begin position="84"/>
        <end position="137"/>
    </location>
</feature>
<gene>
    <name evidence="3" type="ORF">UFOPK3402_00772</name>
</gene>
<name>A0A6J7DTK6_9ZZZZ</name>
<evidence type="ECO:0000259" key="2">
    <source>
        <dbReference type="PROSITE" id="PS51371"/>
    </source>
</evidence>
<protein>
    <submittedName>
        <fullName evidence="3">Unannotated protein</fullName>
    </submittedName>
</protein>
<dbReference type="InterPro" id="IPR000644">
    <property type="entry name" value="CBS_dom"/>
</dbReference>
<dbReference type="AlphaFoldDB" id="A0A6J7DTK6"/>
<sequence>MTPSTAPPIKPLSVRDVMSKPVLTVEITESLWDAWQLLFVSGLRHLVVVDEDGSCLGVLSDRNILADVPAAPEHLQSRTVGDIMSRVPPVRVLPTDAPSVAARLMNESSVEAVPVIDERERLLGIVTESDLVRLLVQ</sequence>
<proteinExistence type="predicted"/>
<dbReference type="Gene3D" id="3.10.580.10">
    <property type="entry name" value="CBS-domain"/>
    <property type="match status" value="1"/>
</dbReference>
<dbReference type="InterPro" id="IPR051257">
    <property type="entry name" value="Diverse_CBS-Domain"/>
</dbReference>
<dbReference type="PANTHER" id="PTHR43080">
    <property type="entry name" value="CBS DOMAIN-CONTAINING PROTEIN CBSX3, MITOCHONDRIAL"/>
    <property type="match status" value="1"/>
</dbReference>
<evidence type="ECO:0000256" key="1">
    <source>
        <dbReference type="ARBA" id="ARBA00023122"/>
    </source>
</evidence>
<accession>A0A6J7DTK6</accession>
<evidence type="ECO:0000313" key="3">
    <source>
        <dbReference type="EMBL" id="CAB4872490.1"/>
    </source>
</evidence>
<organism evidence="3">
    <name type="scientific">freshwater metagenome</name>
    <dbReference type="NCBI Taxonomy" id="449393"/>
    <lineage>
        <taxon>unclassified sequences</taxon>
        <taxon>metagenomes</taxon>
        <taxon>ecological metagenomes</taxon>
    </lineage>
</organism>
<reference evidence="3" key="1">
    <citation type="submission" date="2020-05" db="EMBL/GenBank/DDBJ databases">
        <authorList>
            <person name="Chiriac C."/>
            <person name="Salcher M."/>
            <person name="Ghai R."/>
            <person name="Kavagutti S V."/>
        </authorList>
    </citation>
    <scope>NUCLEOTIDE SEQUENCE</scope>
</reference>
<feature type="domain" description="CBS" evidence="2">
    <location>
        <begin position="18"/>
        <end position="77"/>
    </location>
</feature>
<dbReference type="PROSITE" id="PS51371">
    <property type="entry name" value="CBS"/>
    <property type="match status" value="2"/>
</dbReference>
<dbReference type="EMBL" id="CAFBLS010000079">
    <property type="protein sequence ID" value="CAB4872490.1"/>
    <property type="molecule type" value="Genomic_DNA"/>
</dbReference>